<keyword evidence="2" id="KW-1185">Reference proteome</keyword>
<gene>
    <name evidence="1" type="ORF">EZE20_01770</name>
</gene>
<dbReference type="Proteomes" id="UP000295706">
    <property type="component" value="Unassembled WGS sequence"/>
</dbReference>
<reference evidence="1 2" key="1">
    <citation type="submission" date="2019-02" db="EMBL/GenBank/DDBJ databases">
        <title>Arundinibacter roseus gen. nov., sp. nov., a new member of the family Cytophagaceae.</title>
        <authorList>
            <person name="Szuroczki S."/>
            <person name="Khayer B."/>
            <person name="Sproer C."/>
            <person name="Toumi M."/>
            <person name="Szabo A."/>
            <person name="Felfoldi T."/>
            <person name="Schumann P."/>
            <person name="Toth E."/>
        </authorList>
    </citation>
    <scope>NUCLEOTIDE SEQUENCE [LARGE SCALE GENOMIC DNA]</scope>
    <source>
        <strain evidence="1 2">DMA-k-7a</strain>
    </source>
</reference>
<dbReference type="AlphaFoldDB" id="A0A4R4KLF0"/>
<protein>
    <submittedName>
        <fullName evidence="1">Uncharacterized protein</fullName>
    </submittedName>
</protein>
<comment type="caution">
    <text evidence="1">The sequence shown here is derived from an EMBL/GenBank/DDBJ whole genome shotgun (WGS) entry which is preliminary data.</text>
</comment>
<evidence type="ECO:0000313" key="1">
    <source>
        <dbReference type="EMBL" id="TDB69088.1"/>
    </source>
</evidence>
<proteinExistence type="predicted"/>
<dbReference type="OrthoDB" id="948275at2"/>
<name>A0A4R4KLF0_9BACT</name>
<evidence type="ECO:0000313" key="2">
    <source>
        <dbReference type="Proteomes" id="UP000295706"/>
    </source>
</evidence>
<sequence>MIIQQANLGGYSAPNVGYIRQLFLLDIEECVSVLDPIRNQFAGSTPGIIPIGGITVILGAILHRMAFPPKGCTMSINYAGLACSYALSYDLPGTDVSLMNFYSTAKNRQYLCLIEDNNGRCYLIGNEERGLRLSLAQSISAAANSNLSLSGQLNVPPFQLLLTNGLVLADVFPESEFSIGFSLDFNA</sequence>
<accession>A0A4R4KLF0</accession>
<organism evidence="1 2">
    <name type="scientific">Arundinibacter roseus</name>
    <dbReference type="NCBI Taxonomy" id="2070510"/>
    <lineage>
        <taxon>Bacteria</taxon>
        <taxon>Pseudomonadati</taxon>
        <taxon>Bacteroidota</taxon>
        <taxon>Cytophagia</taxon>
        <taxon>Cytophagales</taxon>
        <taxon>Spirosomataceae</taxon>
        <taxon>Arundinibacter</taxon>
    </lineage>
</organism>
<dbReference type="RefSeq" id="WP_132113836.1">
    <property type="nucleotide sequence ID" value="NZ_SMJU01000001.1"/>
</dbReference>
<dbReference type="EMBL" id="SMJU01000001">
    <property type="protein sequence ID" value="TDB69088.1"/>
    <property type="molecule type" value="Genomic_DNA"/>
</dbReference>